<evidence type="ECO:0000313" key="1">
    <source>
        <dbReference type="EMBL" id="QOR58885.1"/>
    </source>
</evidence>
<sequence length="55" mass="6568">MDTVPVKYTVDSKYNRYYGYNGLYYDDNHVEFVDEYDDEINLSYEDIIGIRVGID</sequence>
<dbReference type="EMBL" id="MT774384">
    <property type="protein sequence ID" value="QOR58885.1"/>
    <property type="molecule type" value="Genomic_DNA"/>
</dbReference>
<dbReference type="GeneID" id="65129368"/>
<protein>
    <submittedName>
        <fullName evidence="1">Uncharacterized protein</fullName>
    </submittedName>
</protein>
<name>A0A7M1RWS3_9CAUD</name>
<evidence type="ECO:0000313" key="2">
    <source>
        <dbReference type="Proteomes" id="UP000594003"/>
    </source>
</evidence>
<dbReference type="KEGG" id="vg:65129368"/>
<dbReference type="Proteomes" id="UP000594003">
    <property type="component" value="Segment"/>
</dbReference>
<organism evidence="1 2">
    <name type="scientific">uncultured phage cr8_1</name>
    <dbReference type="NCBI Taxonomy" id="2772068"/>
    <lineage>
        <taxon>Viruses</taxon>
        <taxon>Duplodnaviria</taxon>
        <taxon>Heunggongvirae</taxon>
        <taxon>Uroviricota</taxon>
        <taxon>Caudoviricetes</taxon>
        <taxon>Crassvirales</taxon>
        <taxon>Intestiviridae</taxon>
        <taxon>Obtuvirinae</taxon>
        <taxon>Fohxhuevirus</taxon>
        <taxon>Fohxhuevirus gastrointestinalis</taxon>
    </lineage>
</organism>
<accession>A0A7M1RWS3</accession>
<dbReference type="RefSeq" id="YP_010111043.1">
    <property type="nucleotide sequence ID" value="NC_055877.1"/>
</dbReference>
<keyword evidence="2" id="KW-1185">Reference proteome</keyword>
<reference evidence="1 2" key="1">
    <citation type="submission" date="2020-07" db="EMBL/GenBank/DDBJ databases">
        <title>Taxonomic proposal: Crassvirales, a new order of highly abundant and diverse bacterial viruses.</title>
        <authorList>
            <person name="Shkoporov A.N."/>
            <person name="Stockdale S.R."/>
            <person name="Guerin E."/>
            <person name="Ross R.P."/>
            <person name="Hill C."/>
        </authorList>
    </citation>
    <scope>NUCLEOTIDE SEQUENCE [LARGE SCALE GENOMIC DNA]</scope>
</reference>
<proteinExistence type="predicted"/>